<dbReference type="KEGG" id="gsh:117358989"/>
<feature type="domain" description="Calcineurin-like phosphoesterase" evidence="2">
    <location>
        <begin position="206"/>
        <end position="380"/>
    </location>
</feature>
<dbReference type="SUPFAM" id="SSF56300">
    <property type="entry name" value="Metallo-dependent phosphatases"/>
    <property type="match status" value="1"/>
</dbReference>
<keyword evidence="1" id="KW-1133">Transmembrane helix</keyword>
<dbReference type="GeneID" id="117358989"/>
<feature type="transmembrane region" description="Helical" evidence="1">
    <location>
        <begin position="44"/>
        <end position="65"/>
    </location>
</feature>
<organism evidence="3 4">
    <name type="scientific">Geotrypetes seraphini</name>
    <name type="common">Gaboon caecilian</name>
    <name type="synonym">Caecilia seraphini</name>
    <dbReference type="NCBI Taxonomy" id="260995"/>
    <lineage>
        <taxon>Eukaryota</taxon>
        <taxon>Metazoa</taxon>
        <taxon>Chordata</taxon>
        <taxon>Craniata</taxon>
        <taxon>Vertebrata</taxon>
        <taxon>Euteleostomi</taxon>
        <taxon>Amphibia</taxon>
        <taxon>Gymnophiona</taxon>
        <taxon>Geotrypetes</taxon>
    </lineage>
</organism>
<keyword evidence="3" id="KW-1185">Reference proteome</keyword>
<dbReference type="Gene3D" id="3.60.21.10">
    <property type="match status" value="1"/>
</dbReference>
<dbReference type="AlphaFoldDB" id="A0A6P8QLX8"/>
<feature type="transmembrane region" description="Helical" evidence="1">
    <location>
        <begin position="113"/>
        <end position="139"/>
    </location>
</feature>
<reference evidence="4" key="1">
    <citation type="submission" date="2025-08" db="UniProtKB">
        <authorList>
            <consortium name="RefSeq"/>
        </authorList>
    </citation>
    <scope>IDENTIFICATION</scope>
</reference>
<proteinExistence type="predicted"/>
<dbReference type="InParanoid" id="A0A6P8QLX8"/>
<dbReference type="PANTHER" id="PTHR31302">
    <property type="entry name" value="TRANSMEMBRANE PROTEIN WITH METALLOPHOSPHOESTERASE DOMAIN-RELATED"/>
    <property type="match status" value="1"/>
</dbReference>
<sequence length="438" mass="48421">MMTSVRALSLEVKAVAVAGLVLISMLLTRKYLGESRLPGATKPLFRLQLTLFANLLMLIGSRYIWKNTVTALCRSSHPYFRSYILWKIVVFTFLTLAHFSFFTPIFLVAEEPYFISLAAYVCLGAYAILIFFLFALTCLQQSYRLVQKKRGSFPPKTSKNVVKPVAAIAVTAALSIVGLLNASQPPVVSSVTIPLSRLPPSLNKLKLVLLSDIHLGPTVGKTKMAMVVGMVNALKPDITVIVGDLTDAEVSNLKKAAEPLKELNSELGTYFVTGNHEYYTSDVDNWFKLLESMNIHPLHNENVKITGLRNSQDWFCLAGVDDIEANALGHIGHGMDLNKALNGCSQDHTIVLLAHQPLAAKWALQARPDIDLILSGHTHGGQMFPLTILAYLLNPFFSGLYKVGQKTFVYVSPGTVYYGIPMRLLSRAEITEFVLQNY</sequence>
<dbReference type="Pfam" id="PF00149">
    <property type="entry name" value="Metallophos"/>
    <property type="match status" value="1"/>
</dbReference>
<dbReference type="FunCoup" id="A0A6P8QLX8">
    <property type="interactions" value="557"/>
</dbReference>
<evidence type="ECO:0000313" key="4">
    <source>
        <dbReference type="RefSeq" id="XP_033796905.1"/>
    </source>
</evidence>
<dbReference type="CDD" id="cd07385">
    <property type="entry name" value="MPP_YkuE_C"/>
    <property type="match status" value="1"/>
</dbReference>
<dbReference type="InterPro" id="IPR051158">
    <property type="entry name" value="Metallophosphoesterase_sf"/>
</dbReference>
<evidence type="ECO:0000259" key="2">
    <source>
        <dbReference type="Pfam" id="PF00149"/>
    </source>
</evidence>
<keyword evidence="1" id="KW-0472">Membrane</keyword>
<name>A0A6P8QLX8_GEOSA</name>
<gene>
    <name evidence="4" type="primary">TMPPE</name>
</gene>
<accession>A0A6P8QLX8</accession>
<protein>
    <submittedName>
        <fullName evidence="4">Transmembrane protein with metallophosphoesterase domain</fullName>
    </submittedName>
</protein>
<evidence type="ECO:0000256" key="1">
    <source>
        <dbReference type="SAM" id="Phobius"/>
    </source>
</evidence>
<dbReference type="Proteomes" id="UP000515159">
    <property type="component" value="Chromosome 4"/>
</dbReference>
<feature type="transmembrane region" description="Helical" evidence="1">
    <location>
        <begin position="12"/>
        <end position="32"/>
    </location>
</feature>
<feature type="transmembrane region" description="Helical" evidence="1">
    <location>
        <begin position="160"/>
        <end position="180"/>
    </location>
</feature>
<evidence type="ECO:0000313" key="3">
    <source>
        <dbReference type="Proteomes" id="UP000515159"/>
    </source>
</evidence>
<dbReference type="InterPro" id="IPR029052">
    <property type="entry name" value="Metallo-depent_PP-like"/>
</dbReference>
<dbReference type="PANTHER" id="PTHR31302:SF0">
    <property type="entry name" value="TRANSMEMBRANE PROTEIN WITH METALLOPHOSPHOESTERASE DOMAIN"/>
    <property type="match status" value="1"/>
</dbReference>
<feature type="transmembrane region" description="Helical" evidence="1">
    <location>
        <begin position="85"/>
        <end position="107"/>
    </location>
</feature>
<dbReference type="OrthoDB" id="783096at2759"/>
<dbReference type="InterPro" id="IPR004843">
    <property type="entry name" value="Calcineurin-like_PHP"/>
</dbReference>
<dbReference type="RefSeq" id="XP_033796905.1">
    <property type="nucleotide sequence ID" value="XM_033941014.1"/>
</dbReference>
<dbReference type="CTD" id="643853"/>
<keyword evidence="1 4" id="KW-0812">Transmembrane</keyword>
<dbReference type="GO" id="GO:0016787">
    <property type="term" value="F:hydrolase activity"/>
    <property type="evidence" value="ECO:0007669"/>
    <property type="project" value="InterPro"/>
</dbReference>